<evidence type="ECO:0000256" key="6">
    <source>
        <dbReference type="ARBA" id="ARBA00023277"/>
    </source>
</evidence>
<dbReference type="RefSeq" id="XP_013329502.1">
    <property type="nucleotide sequence ID" value="XM_013474048.1"/>
</dbReference>
<evidence type="ECO:0000256" key="4">
    <source>
        <dbReference type="ARBA" id="ARBA00022801"/>
    </source>
</evidence>
<dbReference type="EMBL" id="LASV01000119">
    <property type="protein sequence ID" value="KKA22890.1"/>
    <property type="molecule type" value="Genomic_DNA"/>
</dbReference>
<dbReference type="PANTHER" id="PTHR39730">
    <property type="entry name" value="ENDOGLUCANASE 1"/>
    <property type="match status" value="1"/>
</dbReference>
<dbReference type="Proteomes" id="UP000053958">
    <property type="component" value="Unassembled WGS sequence"/>
</dbReference>
<dbReference type="GO" id="GO:0030245">
    <property type="term" value="P:cellulose catabolic process"/>
    <property type="evidence" value="ECO:0007669"/>
    <property type="project" value="UniProtKB-KW"/>
</dbReference>
<evidence type="ECO:0000256" key="9">
    <source>
        <dbReference type="SAM" id="SignalP"/>
    </source>
</evidence>
<accession>A0A0F4YXS6</accession>
<keyword evidence="12" id="KW-1185">Reference proteome</keyword>
<feature type="signal peptide" evidence="9">
    <location>
        <begin position="1"/>
        <end position="20"/>
    </location>
</feature>
<feature type="chain" id="PRO_5002482282" description="cellulase" evidence="9">
    <location>
        <begin position="21"/>
        <end position="222"/>
    </location>
</feature>
<gene>
    <name evidence="11" type="ORF">T310_3056</name>
</gene>
<keyword evidence="9" id="KW-0732">Signal</keyword>
<comment type="similarity">
    <text evidence="2">Belongs to the glycosyl hydrolase 45 (cellulase K) family.</text>
</comment>
<dbReference type="EC" id="3.2.1.4" evidence="3"/>
<dbReference type="STRING" id="1408163.A0A0F4YXS6"/>
<evidence type="ECO:0000256" key="1">
    <source>
        <dbReference type="ARBA" id="ARBA00000966"/>
    </source>
</evidence>
<protein>
    <recommendedName>
        <fullName evidence="3">cellulase</fullName>
        <ecNumber evidence="3">3.2.1.4</ecNumber>
    </recommendedName>
</protein>
<keyword evidence="8" id="KW-0624">Polysaccharide degradation</keyword>
<dbReference type="Pfam" id="PF02015">
    <property type="entry name" value="Glyco_hydro_45"/>
    <property type="match status" value="1"/>
</dbReference>
<dbReference type="AlphaFoldDB" id="A0A0F4YXS6"/>
<comment type="catalytic activity">
    <reaction evidence="1">
        <text>Endohydrolysis of (1-&gt;4)-beta-D-glucosidic linkages in cellulose, lichenin and cereal beta-D-glucans.</text>
        <dbReference type="EC" id="3.2.1.4"/>
    </reaction>
</comment>
<evidence type="ECO:0000256" key="5">
    <source>
        <dbReference type="ARBA" id="ARBA00023001"/>
    </source>
</evidence>
<evidence type="ECO:0000259" key="10">
    <source>
        <dbReference type="Pfam" id="PF02015"/>
    </source>
</evidence>
<dbReference type="Gene3D" id="2.40.40.10">
    <property type="entry name" value="RlpA-like domain"/>
    <property type="match status" value="1"/>
</dbReference>
<dbReference type="GO" id="GO:0008810">
    <property type="term" value="F:cellulase activity"/>
    <property type="evidence" value="ECO:0007669"/>
    <property type="project" value="UniProtKB-EC"/>
</dbReference>
<dbReference type="PANTHER" id="PTHR39730:SF1">
    <property type="entry name" value="ENDOGLUCANASE 1"/>
    <property type="match status" value="1"/>
</dbReference>
<keyword evidence="5" id="KW-0136">Cellulose degradation</keyword>
<dbReference type="InterPro" id="IPR036908">
    <property type="entry name" value="RlpA-like_sf"/>
</dbReference>
<proteinExistence type="inferred from homology"/>
<keyword evidence="6" id="KW-0119">Carbohydrate metabolism</keyword>
<evidence type="ECO:0000256" key="2">
    <source>
        <dbReference type="ARBA" id="ARBA00007793"/>
    </source>
</evidence>
<organism evidence="11 12">
    <name type="scientific">Rasamsonia emersonii (strain ATCC 16479 / CBS 393.64 / IMI 116815)</name>
    <dbReference type="NCBI Taxonomy" id="1408163"/>
    <lineage>
        <taxon>Eukaryota</taxon>
        <taxon>Fungi</taxon>
        <taxon>Dikarya</taxon>
        <taxon>Ascomycota</taxon>
        <taxon>Pezizomycotina</taxon>
        <taxon>Eurotiomycetes</taxon>
        <taxon>Eurotiomycetidae</taxon>
        <taxon>Eurotiales</taxon>
        <taxon>Trichocomaceae</taxon>
        <taxon>Rasamsonia</taxon>
    </lineage>
</organism>
<keyword evidence="7" id="KW-0326">Glycosidase</keyword>
<dbReference type="InterPro" id="IPR000334">
    <property type="entry name" value="Glyco_hydro_45"/>
</dbReference>
<dbReference type="OrthoDB" id="10035502at2759"/>
<feature type="domain" description="Glycosyl hydrolases family 45 active site" evidence="10">
    <location>
        <begin position="23"/>
        <end position="220"/>
    </location>
</feature>
<evidence type="ECO:0000313" key="12">
    <source>
        <dbReference type="Proteomes" id="UP000053958"/>
    </source>
</evidence>
<keyword evidence="4" id="KW-0378">Hydrolase</keyword>
<comment type="caution">
    <text evidence="11">The sequence shown here is derived from an EMBL/GenBank/DDBJ whole genome shotgun (WGS) entry which is preliminary data.</text>
</comment>
<dbReference type="InterPro" id="IPR052288">
    <property type="entry name" value="GH45_Enzymes"/>
</dbReference>
<sequence>MNVRAVVSVSAFLLTPLASALTGTTTTTWDCCKPACSWTQNAQAGGASGTVATCNINNQVLSNGASAPSACQGGDAYSCSDFQPIIISDTLSYGFAGNWETSNCCKCFQFTWTSGAGAGKSMIVQVVNSGGVSTGDFDIYTPGGGVGDYNACTSQYGAPPQGWGAQYGGVSSDAECDQLPSILQPGCHWRFEWAGGGINGWTTEYEEVDCPSQLTSISGCYP</sequence>
<dbReference type="SUPFAM" id="SSF50685">
    <property type="entry name" value="Barwin-like endoglucanases"/>
    <property type="match status" value="1"/>
</dbReference>
<evidence type="ECO:0000256" key="7">
    <source>
        <dbReference type="ARBA" id="ARBA00023295"/>
    </source>
</evidence>
<reference evidence="11 12" key="1">
    <citation type="submission" date="2015-04" db="EMBL/GenBank/DDBJ databases">
        <authorList>
            <person name="Heijne W.H."/>
            <person name="Fedorova N.D."/>
            <person name="Nierman W.C."/>
            <person name="Vollebregt A.W."/>
            <person name="Zhao Z."/>
            <person name="Wu L."/>
            <person name="Kumar M."/>
            <person name="Stam H."/>
            <person name="van den Berg M.A."/>
            <person name="Pel H.J."/>
        </authorList>
    </citation>
    <scope>NUCLEOTIDE SEQUENCE [LARGE SCALE GENOMIC DNA]</scope>
    <source>
        <strain evidence="11 12">CBS 393.64</strain>
    </source>
</reference>
<evidence type="ECO:0000313" key="11">
    <source>
        <dbReference type="EMBL" id="KKA22890.1"/>
    </source>
</evidence>
<evidence type="ECO:0000256" key="3">
    <source>
        <dbReference type="ARBA" id="ARBA00012601"/>
    </source>
</evidence>
<evidence type="ECO:0000256" key="8">
    <source>
        <dbReference type="ARBA" id="ARBA00023326"/>
    </source>
</evidence>
<name>A0A0F4YXS6_RASE3</name>
<dbReference type="GeneID" id="25315406"/>